<dbReference type="Proteomes" id="UP000295070">
    <property type="component" value="Chromosome 11"/>
</dbReference>
<dbReference type="AlphaFoldDB" id="A0A484CW44"/>
<organism evidence="1 2">
    <name type="scientific">Perca flavescens</name>
    <name type="common">American yellow perch</name>
    <name type="synonym">Morone flavescens</name>
    <dbReference type="NCBI Taxonomy" id="8167"/>
    <lineage>
        <taxon>Eukaryota</taxon>
        <taxon>Metazoa</taxon>
        <taxon>Chordata</taxon>
        <taxon>Craniata</taxon>
        <taxon>Vertebrata</taxon>
        <taxon>Euteleostomi</taxon>
        <taxon>Actinopterygii</taxon>
        <taxon>Neopterygii</taxon>
        <taxon>Teleostei</taxon>
        <taxon>Neoteleostei</taxon>
        <taxon>Acanthomorphata</taxon>
        <taxon>Eupercaria</taxon>
        <taxon>Perciformes</taxon>
        <taxon>Percoidei</taxon>
        <taxon>Percidae</taxon>
        <taxon>Percinae</taxon>
        <taxon>Perca</taxon>
    </lineage>
</organism>
<evidence type="ECO:0000313" key="1">
    <source>
        <dbReference type="EMBL" id="TDH07163.1"/>
    </source>
</evidence>
<accession>A0A484CW44</accession>
<dbReference type="EMBL" id="SCKG01000011">
    <property type="protein sequence ID" value="TDH07163.1"/>
    <property type="molecule type" value="Genomic_DNA"/>
</dbReference>
<protein>
    <submittedName>
        <fullName evidence="1">Uncharacterized protein</fullName>
    </submittedName>
</protein>
<keyword evidence="2" id="KW-1185">Reference proteome</keyword>
<sequence length="68" mass="7420">MIAAACLARSFSTAGLLSETAGYATRKTSWIPSREREGLIPVLPQVPAALHPNFPYFPLLLIPFSQPH</sequence>
<evidence type="ECO:0000313" key="2">
    <source>
        <dbReference type="Proteomes" id="UP000295070"/>
    </source>
</evidence>
<proteinExistence type="predicted"/>
<reference evidence="1 2" key="1">
    <citation type="submission" date="2019-01" db="EMBL/GenBank/DDBJ databases">
        <title>A chromosome-scale genome assembly of the yellow perch, Perca flavescens.</title>
        <authorList>
            <person name="Feron R."/>
            <person name="Morvezen R."/>
            <person name="Bestin A."/>
            <person name="Haffray P."/>
            <person name="Klopp C."/>
            <person name="Zahm M."/>
            <person name="Cabau C."/>
            <person name="Roques C."/>
            <person name="Donnadieu C."/>
            <person name="Bouchez O."/>
            <person name="Christie M."/>
            <person name="Larson W."/>
            <person name="Guiguen Y."/>
        </authorList>
    </citation>
    <scope>NUCLEOTIDE SEQUENCE [LARGE SCALE GENOMIC DNA]</scope>
    <source>
        <strain evidence="1">YP-PL-M2</strain>
        <tissue evidence="1">Blood</tissue>
    </source>
</reference>
<comment type="caution">
    <text evidence="1">The sequence shown here is derived from an EMBL/GenBank/DDBJ whole genome shotgun (WGS) entry which is preliminary data.</text>
</comment>
<name>A0A484CW44_PERFV</name>
<gene>
    <name evidence="1" type="ORF">EPR50_G00120890</name>
</gene>